<comment type="caution">
    <text evidence="1">The sequence shown here is derived from an EMBL/GenBank/DDBJ whole genome shotgun (WGS) entry which is preliminary data.</text>
</comment>
<name>A0A5D4NT35_9BACI</name>
<accession>A0A5D4NT35</accession>
<evidence type="ECO:0000313" key="2">
    <source>
        <dbReference type="Proteomes" id="UP000322267"/>
    </source>
</evidence>
<dbReference type="Proteomes" id="UP000322267">
    <property type="component" value="Unassembled WGS sequence"/>
</dbReference>
<dbReference type="EMBL" id="VTEI01000004">
    <property type="protein sequence ID" value="TYS17110.1"/>
    <property type="molecule type" value="Genomic_DNA"/>
</dbReference>
<organism evidence="1 2">
    <name type="scientific">Rossellomorea vietnamensis</name>
    <dbReference type="NCBI Taxonomy" id="218284"/>
    <lineage>
        <taxon>Bacteria</taxon>
        <taxon>Bacillati</taxon>
        <taxon>Bacillota</taxon>
        <taxon>Bacilli</taxon>
        <taxon>Bacillales</taxon>
        <taxon>Bacillaceae</taxon>
        <taxon>Rossellomorea</taxon>
    </lineage>
</organism>
<evidence type="ECO:0000313" key="1">
    <source>
        <dbReference type="EMBL" id="TYS17110.1"/>
    </source>
</evidence>
<gene>
    <name evidence="1" type="ORF">FZC78_10880</name>
</gene>
<dbReference type="Pfam" id="PF13289">
    <property type="entry name" value="SIR2_2"/>
    <property type="match status" value="1"/>
</dbReference>
<dbReference type="AlphaFoldDB" id="A0A5D4NT35"/>
<sequence>MGVWHELPINSNNTEVFMEINKIFNELLNNKNYTSYVMIETLIFNVLAKYCEDNNKEFIPNYRLKNTPHQKVFEFDAIAPEGINNLEGITVFEVKAYRNKNSLRNLKDTIYKLSTLINYSEQEIKNLVFIISLNLTEEEKRKFLNNLETEKELTIEIWDLNILQDIFKKYPGVVSETLENISQLVLNNQLLNSINNEPNNIGNHREKYISELRKYFFEDELVLFLGAGVSRDAKIPMWDNLVTDLLVSLLSNKLEEFNINLSESERDYIIQNLKVSNGNSPLLLARYIRQGLQEIFTDILTEILYKSCINESNLLTAITKLCKPVRNGIGVRGVVNYNFDDLLEYNFSEHDINHRAIFREGDIPSRDELGIYHVHGFLPREGGNYSNLAKSLLVFSEEGYHNLMLDPYDWSNLVQLNYLRENTCLFIGLSLTDPNLRRLLDIASRKQESDISKHYAILKRHLYHNIEDPLINIENIKKFDLVNQNLQEEYYKELGLNIIWVDDYDEIPGILDKIRQ</sequence>
<proteinExistence type="predicted"/>
<dbReference type="OrthoDB" id="5521101at2"/>
<reference evidence="1 2" key="1">
    <citation type="submission" date="2019-08" db="EMBL/GenBank/DDBJ databases">
        <title>Bacillus genomes from the desert of Cuatro Cienegas, Coahuila.</title>
        <authorList>
            <person name="Olmedo-Alvarez G."/>
        </authorList>
    </citation>
    <scope>NUCLEOTIDE SEQUENCE [LARGE SCALE GENOMIC DNA]</scope>
    <source>
        <strain evidence="1 2">CH34_1T</strain>
    </source>
</reference>
<protein>
    <submittedName>
        <fullName evidence="1">Uncharacterized protein</fullName>
    </submittedName>
</protein>